<dbReference type="GO" id="GO:0034040">
    <property type="term" value="F:ATPase-coupled lipid transmembrane transporter activity"/>
    <property type="evidence" value="ECO:0007669"/>
    <property type="project" value="TreeGrafter"/>
</dbReference>
<evidence type="ECO:0000256" key="1">
    <source>
        <dbReference type="ARBA" id="ARBA00004651"/>
    </source>
</evidence>
<organism evidence="7 8">
    <name type="scientific">Methylobacterium nodulans (strain LMG 21967 / CNCM I-2342 / ORS 2060)</name>
    <dbReference type="NCBI Taxonomy" id="460265"/>
    <lineage>
        <taxon>Bacteria</taxon>
        <taxon>Pseudomonadati</taxon>
        <taxon>Pseudomonadota</taxon>
        <taxon>Alphaproteobacteria</taxon>
        <taxon>Hyphomicrobiales</taxon>
        <taxon>Methylobacteriaceae</taxon>
        <taxon>Methylobacterium</taxon>
    </lineage>
</organism>
<dbReference type="InterPro" id="IPR039421">
    <property type="entry name" value="Type_1_exporter"/>
</dbReference>
<dbReference type="eggNOG" id="COG1132">
    <property type="taxonomic scope" value="Bacteria"/>
</dbReference>
<name>B8I9R6_METNO</name>
<evidence type="ECO:0000256" key="5">
    <source>
        <dbReference type="SAM" id="Phobius"/>
    </source>
</evidence>
<dbReference type="STRING" id="460265.Mnod_0275"/>
<dbReference type="Proteomes" id="UP000008207">
    <property type="component" value="Chromosome"/>
</dbReference>
<dbReference type="Gene3D" id="1.20.1560.10">
    <property type="entry name" value="ABC transporter type 1, transmembrane domain"/>
    <property type="match status" value="1"/>
</dbReference>
<dbReference type="OrthoDB" id="9760920at2"/>
<dbReference type="InterPro" id="IPR027417">
    <property type="entry name" value="P-loop_NTPase"/>
</dbReference>
<sequence length="901" mass="94398">MERDPIAFAWRSAPRQHTAAIAVAVGLGTPVVALGLALMRDLVDELLAVADPAGPLLLLLRVSLPLPERLGGTITLLPGWPVDAAEMTLWAVGGLAAVALALAALGWLTARLCFAAQGAAIERLRHRAAEAILRSGPAGREEARALGHQVGEALRAVDALLAVGLLVPALTAGAVLLALLVAAAAAPRLVPAVAVSVVAAALARALLNIRANRQSEQRREESSALERALADLVRRLPAVRAHGTAAFERARLGHAAHSARRGLARAEASLARARAPALALFVLLPAIVLATALWQGEGPPRPVTAGALAAAFGALALAASLLALFLRQTERRRAALPAFREISRIVASLEARARAVRRHGPAARFPASGAVALAGVAAYDPASGERLTGLDLVLPMPSHVAILGGRGSGGRVLAALIAGQLEPTVGRVTYAGIDLRALDSSERARRIAFAGDEPVLMAGSLLQNLLYGDLAFVDGSAPDPEAPAAHAPHLEERLVEALAVTGLDALVTARGLASLVSRTIDPATAAAIVETRGALRAALAAENAAHLIEPFDPHRYNAQATVGENILFGKPVGSAFSEGRLASHPFTRAVLEAEGLTRPMIEMGLSIARATVEIFSDLPDDHPLFDAFSLFPAAERGFFEDLVARQPEATGWRRGPAGQRDRARLIGLALRYSETRHRFGLIDAAFEERLVAARHTFAALLPASLRPAVEFYDPGKVTVAASLEENLLFGRIAGAEAGAGTRVRAVMQRVLAERGLERTVFRLGLSARVDPRAAESSLGARDGVLTPAERSAIDLARCLVRQPDILVVGLALDERSPGEIRAGLARLRAARAGRGLVVCLPDEASLSPDAPFDAVIRAERNTALLLAPSGPPNESTLLRRAADPGNFADETAVRDGVTAWR</sequence>
<evidence type="ECO:0000256" key="2">
    <source>
        <dbReference type="ARBA" id="ARBA00022692"/>
    </source>
</evidence>
<accession>B8I9R6</accession>
<dbReference type="HOGENOM" id="CLU_337339_0_0_5"/>
<dbReference type="InterPro" id="IPR011527">
    <property type="entry name" value="ABC1_TM_dom"/>
</dbReference>
<evidence type="ECO:0000256" key="4">
    <source>
        <dbReference type="ARBA" id="ARBA00023136"/>
    </source>
</evidence>
<dbReference type="PROSITE" id="PS50929">
    <property type="entry name" value="ABC_TM1F"/>
    <property type="match status" value="1"/>
</dbReference>
<protein>
    <submittedName>
        <fullName evidence="7">ABC-type multidrug transport system ATPase and permease components-like protein</fullName>
    </submittedName>
</protein>
<keyword evidence="8" id="KW-1185">Reference proteome</keyword>
<dbReference type="PANTHER" id="PTHR24221">
    <property type="entry name" value="ATP-BINDING CASSETTE SUB-FAMILY B"/>
    <property type="match status" value="1"/>
</dbReference>
<dbReference type="SUPFAM" id="SSF52540">
    <property type="entry name" value="P-loop containing nucleoside triphosphate hydrolases"/>
    <property type="match status" value="1"/>
</dbReference>
<reference evidence="7 8" key="1">
    <citation type="submission" date="2009-01" db="EMBL/GenBank/DDBJ databases">
        <title>Complete sequence of chromosome of Methylobacterium nodulans ORS 2060.</title>
        <authorList>
            <consortium name="US DOE Joint Genome Institute"/>
            <person name="Lucas S."/>
            <person name="Copeland A."/>
            <person name="Lapidus A."/>
            <person name="Glavina del Rio T."/>
            <person name="Dalin E."/>
            <person name="Tice H."/>
            <person name="Bruce D."/>
            <person name="Goodwin L."/>
            <person name="Pitluck S."/>
            <person name="Sims D."/>
            <person name="Brettin T."/>
            <person name="Detter J.C."/>
            <person name="Han C."/>
            <person name="Larimer F."/>
            <person name="Land M."/>
            <person name="Hauser L."/>
            <person name="Kyrpides N."/>
            <person name="Ivanova N."/>
            <person name="Marx C.J."/>
            <person name="Richardson P."/>
        </authorList>
    </citation>
    <scope>NUCLEOTIDE SEQUENCE [LARGE SCALE GENOMIC DNA]</scope>
    <source>
        <strain evidence="8">LMG 21967 / CNCM I-2342 / ORS 2060</strain>
    </source>
</reference>
<dbReference type="AlphaFoldDB" id="B8I9R6"/>
<comment type="subcellular location">
    <subcellularLocation>
        <location evidence="1">Cell membrane</location>
        <topology evidence="1">Multi-pass membrane protein</topology>
    </subcellularLocation>
</comment>
<proteinExistence type="predicted"/>
<dbReference type="SUPFAM" id="SSF90123">
    <property type="entry name" value="ABC transporter transmembrane region"/>
    <property type="match status" value="1"/>
</dbReference>
<dbReference type="GO" id="GO:0005524">
    <property type="term" value="F:ATP binding"/>
    <property type="evidence" value="ECO:0007669"/>
    <property type="project" value="InterPro"/>
</dbReference>
<feature type="transmembrane region" description="Helical" evidence="5">
    <location>
        <begin position="159"/>
        <end position="183"/>
    </location>
</feature>
<keyword evidence="4 5" id="KW-0472">Membrane</keyword>
<dbReference type="PANTHER" id="PTHR24221:SF654">
    <property type="entry name" value="ATP-BINDING CASSETTE SUB-FAMILY B MEMBER 6"/>
    <property type="match status" value="1"/>
</dbReference>
<feature type="transmembrane region" description="Helical" evidence="5">
    <location>
        <begin position="275"/>
        <end position="294"/>
    </location>
</feature>
<dbReference type="InterPro" id="IPR036640">
    <property type="entry name" value="ABC1_TM_sf"/>
</dbReference>
<gene>
    <name evidence="7" type="ordered locus">Mnod_0275</name>
</gene>
<evidence type="ECO:0000256" key="3">
    <source>
        <dbReference type="ARBA" id="ARBA00022989"/>
    </source>
</evidence>
<evidence type="ECO:0000313" key="7">
    <source>
        <dbReference type="EMBL" id="ACL55319.1"/>
    </source>
</evidence>
<evidence type="ECO:0000259" key="6">
    <source>
        <dbReference type="PROSITE" id="PS50929"/>
    </source>
</evidence>
<dbReference type="EMBL" id="CP001349">
    <property type="protein sequence ID" value="ACL55319.1"/>
    <property type="molecule type" value="Genomic_DNA"/>
</dbReference>
<feature type="transmembrane region" description="Helical" evidence="5">
    <location>
        <begin position="306"/>
        <end position="326"/>
    </location>
</feature>
<dbReference type="RefSeq" id="WP_015927031.1">
    <property type="nucleotide sequence ID" value="NC_011894.1"/>
</dbReference>
<dbReference type="GO" id="GO:0140359">
    <property type="term" value="F:ABC-type transporter activity"/>
    <property type="evidence" value="ECO:0007669"/>
    <property type="project" value="InterPro"/>
</dbReference>
<feature type="domain" description="ABC transmembrane type-1" evidence="6">
    <location>
        <begin position="19"/>
        <end position="334"/>
    </location>
</feature>
<feature type="transmembrane region" description="Helical" evidence="5">
    <location>
        <begin position="20"/>
        <end position="39"/>
    </location>
</feature>
<keyword evidence="2 5" id="KW-0812">Transmembrane</keyword>
<feature type="transmembrane region" description="Helical" evidence="5">
    <location>
        <begin position="87"/>
        <end position="108"/>
    </location>
</feature>
<dbReference type="GO" id="GO:0005886">
    <property type="term" value="C:plasma membrane"/>
    <property type="evidence" value="ECO:0007669"/>
    <property type="project" value="UniProtKB-SubCell"/>
</dbReference>
<dbReference type="KEGG" id="mno:Mnod_0275"/>
<keyword evidence="3 5" id="KW-1133">Transmembrane helix</keyword>
<evidence type="ECO:0000313" key="8">
    <source>
        <dbReference type="Proteomes" id="UP000008207"/>
    </source>
</evidence>
<feature type="transmembrane region" description="Helical" evidence="5">
    <location>
        <begin position="189"/>
        <end position="209"/>
    </location>
</feature>
<dbReference type="Gene3D" id="3.40.50.300">
    <property type="entry name" value="P-loop containing nucleotide triphosphate hydrolases"/>
    <property type="match status" value="1"/>
</dbReference>